<evidence type="ECO:0000259" key="1">
    <source>
        <dbReference type="SMART" id="SM01001"/>
    </source>
</evidence>
<organism evidence="2 3">
    <name type="scientific">Dethiosulfovibrio salsuginis</name>
    <dbReference type="NCBI Taxonomy" id="561720"/>
    <lineage>
        <taxon>Bacteria</taxon>
        <taxon>Thermotogati</taxon>
        <taxon>Synergistota</taxon>
        <taxon>Synergistia</taxon>
        <taxon>Synergistales</taxon>
        <taxon>Dethiosulfovibrionaceae</taxon>
        <taxon>Dethiosulfovibrio</taxon>
    </lineage>
</organism>
<dbReference type="SMART" id="SM01001">
    <property type="entry name" value="AIRC"/>
    <property type="match status" value="1"/>
</dbReference>
<sequence length="251" mass="26318">MDRGEVLALALKVKKGELSPEDFVNKVNLEPFEDLGEVKLDHNRALRRGFAEIVYCPGKSDDQLLSIAKSLADRSGTFLFSRVTGSQVDLLTDLLPDLIYHERGRLAAVVRSQVVWQRGSGVTVVAAGSSDVPVAEEAALTAYYMGCDVKRIYDVGVAGIHRLLAHAGDLMESKVIVAVAGMEGALPGVVAGLVSCPVIAVPTSVGYGANFGGLSALLTMINSCATGVTVVNIDNGLGAGYTAAMIARQSV</sequence>
<accession>A0A1X7KYH7</accession>
<evidence type="ECO:0000313" key="2">
    <source>
        <dbReference type="EMBL" id="SMG46092.1"/>
    </source>
</evidence>
<dbReference type="GO" id="GO:0016787">
    <property type="term" value="F:hydrolase activity"/>
    <property type="evidence" value="ECO:0007669"/>
    <property type="project" value="InterPro"/>
</dbReference>
<dbReference type="SUPFAM" id="SSF52255">
    <property type="entry name" value="N5-CAIR mutase (phosphoribosylaminoimidazole carboxylase, PurE)"/>
    <property type="match status" value="1"/>
</dbReference>
<evidence type="ECO:0000313" key="3">
    <source>
        <dbReference type="Proteomes" id="UP000193355"/>
    </source>
</evidence>
<dbReference type="InterPro" id="IPR039476">
    <property type="entry name" value="P2CMN_synthase_LarB"/>
</dbReference>
<gene>
    <name evidence="2" type="ORF">SAMN06275492_13914</name>
</gene>
<name>A0A1X7KYH7_9BACT</name>
<dbReference type="PANTHER" id="PTHR43064:SF1">
    <property type="entry name" value="SLL1489 PROTEIN"/>
    <property type="match status" value="1"/>
</dbReference>
<dbReference type="OrthoDB" id="9782511at2"/>
<dbReference type="Proteomes" id="UP000193355">
    <property type="component" value="Unassembled WGS sequence"/>
</dbReference>
<feature type="domain" description="PurE" evidence="1">
    <location>
        <begin position="120"/>
        <end position="251"/>
    </location>
</feature>
<dbReference type="Gene3D" id="3.40.50.1970">
    <property type="match status" value="1"/>
</dbReference>
<dbReference type="GO" id="GO:0006189">
    <property type="term" value="P:'de novo' IMP biosynthetic process"/>
    <property type="evidence" value="ECO:0007669"/>
    <property type="project" value="InterPro"/>
</dbReference>
<protein>
    <recommendedName>
        <fullName evidence="1">PurE domain-containing protein</fullName>
    </recommendedName>
</protein>
<proteinExistence type="predicted"/>
<dbReference type="InterPro" id="IPR000031">
    <property type="entry name" value="PurE_dom"/>
</dbReference>
<dbReference type="PANTHER" id="PTHR43064">
    <property type="entry name" value="PHOSPHORIBOSYLAMINOIMIDAZOLE CARBOXYLASE-RELATED"/>
    <property type="match status" value="1"/>
</dbReference>
<dbReference type="NCBIfam" id="NF033503">
    <property type="entry name" value="LarB"/>
    <property type="match status" value="1"/>
</dbReference>
<dbReference type="EMBL" id="FXBB01000039">
    <property type="protein sequence ID" value="SMG46092.1"/>
    <property type="molecule type" value="Genomic_DNA"/>
</dbReference>
<reference evidence="3" key="1">
    <citation type="submission" date="2017-04" db="EMBL/GenBank/DDBJ databases">
        <authorList>
            <person name="Varghese N."/>
            <person name="Submissions S."/>
        </authorList>
    </citation>
    <scope>NUCLEOTIDE SEQUENCE [LARGE SCALE GENOMIC DNA]</scope>
    <source>
        <strain evidence="3">USBA 82</strain>
    </source>
</reference>
<dbReference type="AlphaFoldDB" id="A0A1X7KYH7"/>
<keyword evidence="3" id="KW-1185">Reference proteome</keyword>
<dbReference type="RefSeq" id="WP_085545449.1">
    <property type="nucleotide sequence ID" value="NZ_FXBB01000039.1"/>
</dbReference>
<dbReference type="Pfam" id="PF00731">
    <property type="entry name" value="AIRC"/>
    <property type="match status" value="1"/>
</dbReference>
<dbReference type="STRING" id="561720.SAMN06275492_13914"/>